<organism evidence="2 3">
    <name type="scientific">Liparis tanakae</name>
    <name type="common">Tanaka's snailfish</name>
    <dbReference type="NCBI Taxonomy" id="230148"/>
    <lineage>
        <taxon>Eukaryota</taxon>
        <taxon>Metazoa</taxon>
        <taxon>Chordata</taxon>
        <taxon>Craniata</taxon>
        <taxon>Vertebrata</taxon>
        <taxon>Euteleostomi</taxon>
        <taxon>Actinopterygii</taxon>
        <taxon>Neopterygii</taxon>
        <taxon>Teleostei</taxon>
        <taxon>Neoteleostei</taxon>
        <taxon>Acanthomorphata</taxon>
        <taxon>Eupercaria</taxon>
        <taxon>Perciformes</taxon>
        <taxon>Cottioidei</taxon>
        <taxon>Cottales</taxon>
        <taxon>Liparidae</taxon>
        <taxon>Liparis</taxon>
    </lineage>
</organism>
<dbReference type="EMBL" id="SRLO01000141">
    <property type="protein sequence ID" value="TNN72150.1"/>
    <property type="molecule type" value="Genomic_DNA"/>
</dbReference>
<evidence type="ECO:0000313" key="2">
    <source>
        <dbReference type="EMBL" id="TNN72150.1"/>
    </source>
</evidence>
<feature type="region of interest" description="Disordered" evidence="1">
    <location>
        <begin position="1"/>
        <end position="59"/>
    </location>
</feature>
<feature type="compositionally biased region" description="Low complexity" evidence="1">
    <location>
        <begin position="44"/>
        <end position="57"/>
    </location>
</feature>
<feature type="compositionally biased region" description="Low complexity" evidence="1">
    <location>
        <begin position="23"/>
        <end position="38"/>
    </location>
</feature>
<dbReference type="Proteomes" id="UP000314294">
    <property type="component" value="Unassembled WGS sequence"/>
</dbReference>
<reference evidence="2 3" key="1">
    <citation type="submission" date="2019-03" db="EMBL/GenBank/DDBJ databases">
        <title>First draft genome of Liparis tanakae, snailfish: a comprehensive survey of snailfish specific genes.</title>
        <authorList>
            <person name="Kim W."/>
            <person name="Song I."/>
            <person name="Jeong J.-H."/>
            <person name="Kim D."/>
            <person name="Kim S."/>
            <person name="Ryu S."/>
            <person name="Song J.Y."/>
            <person name="Lee S.K."/>
        </authorList>
    </citation>
    <scope>NUCLEOTIDE SEQUENCE [LARGE SCALE GENOMIC DNA]</scope>
    <source>
        <tissue evidence="2">Muscle</tissue>
    </source>
</reference>
<proteinExistence type="predicted"/>
<accession>A0A4Z2I2U8</accession>
<dbReference type="AlphaFoldDB" id="A0A4Z2I2U8"/>
<feature type="compositionally biased region" description="Polar residues" evidence="1">
    <location>
        <begin position="1"/>
        <end position="18"/>
    </location>
</feature>
<name>A0A4Z2I2U8_9TELE</name>
<gene>
    <name evidence="2" type="ORF">EYF80_017578</name>
</gene>
<evidence type="ECO:0000256" key="1">
    <source>
        <dbReference type="SAM" id="MobiDB-lite"/>
    </source>
</evidence>
<protein>
    <submittedName>
        <fullName evidence="2">Uncharacterized protein</fullName>
    </submittedName>
</protein>
<keyword evidence="3" id="KW-1185">Reference proteome</keyword>
<sequence length="133" mass="14542">MAAGSTILTNGSAGSSGSLKRLSTVSTSTSSSRGAARSRGTRNSHGTSSSGLTTVSLHRGDQTLQRVLSLQRGQRVQPYPALLMGHWDQNHHGDHEDHPYRRIQGGQGVRQYPEEVCSMLQYSQEVRCLHDRQ</sequence>
<comment type="caution">
    <text evidence="2">The sequence shown here is derived from an EMBL/GenBank/DDBJ whole genome shotgun (WGS) entry which is preliminary data.</text>
</comment>
<evidence type="ECO:0000313" key="3">
    <source>
        <dbReference type="Proteomes" id="UP000314294"/>
    </source>
</evidence>